<feature type="transmembrane region" description="Helical" evidence="1">
    <location>
        <begin position="7"/>
        <end position="25"/>
    </location>
</feature>
<accession>A0A1L9C5K8</accession>
<evidence type="ECO:0000313" key="3">
    <source>
        <dbReference type="EMBL" id="RNI13366.1"/>
    </source>
</evidence>
<evidence type="ECO:0000313" key="4">
    <source>
        <dbReference type="EMBL" id="SMH33661.1"/>
    </source>
</evidence>
<name>A0A1L9C5K8_9EURY</name>
<reference evidence="6" key="2">
    <citation type="submission" date="2017-04" db="EMBL/GenBank/DDBJ databases">
        <authorList>
            <person name="Varghese N."/>
            <person name="Submissions S."/>
        </authorList>
    </citation>
    <scope>NUCLEOTIDE SEQUENCE [LARGE SCALE GENOMIC DNA]</scope>
    <source>
        <strain evidence="6">FDF-1</strain>
    </source>
</reference>
<protein>
    <submittedName>
        <fullName evidence="2">Uncharacterized protein</fullName>
    </submittedName>
</protein>
<sequence length="228" mass="25861">MSKKELVILPFFIFFVITICLYGFFADEQSKVNLNNISAKESLLNGNSIYGYETGYANKNLKTISSNSMDESQPEILEIDKLKVPGTIAMATSDSYPFKKNEVWNKSYIKEGESIKSYVLLANYKNKSHDFLVFNLVNYTQKPSSLGGNSSTTHHLTLEKDSYTVFTLETQPFEQVGEYLFQVVVVIDPYEAEPTGKYGFLDTGYLYLSPKVLVNVTKTGINKNYIYE</sequence>
<keyword evidence="1" id="KW-0472">Membrane</keyword>
<keyword evidence="1" id="KW-0812">Transmembrane</keyword>
<dbReference type="STRING" id="523843.SAMN06264941_0742"/>
<reference evidence="2 5" key="1">
    <citation type="submission" date="2014-12" db="EMBL/GenBank/DDBJ databases">
        <title>The genome sequence of Methanohalophilus portucalensis strain FDF1.</title>
        <authorList>
            <person name="Lai M.-C."/>
            <person name="Lai S.-J."/>
        </authorList>
    </citation>
    <scope>NUCLEOTIDE SEQUENCE [LARGE SCALE GENOMIC DNA]</scope>
    <source>
        <strain evidence="2 5">FDF-1</strain>
    </source>
</reference>
<dbReference type="EMBL" id="FXBN01000001">
    <property type="protein sequence ID" value="SMH33661.1"/>
    <property type="molecule type" value="Genomic_DNA"/>
</dbReference>
<organism evidence="2 5">
    <name type="scientific">Methanohalophilus portucalensis FDF-1</name>
    <dbReference type="NCBI Taxonomy" id="523843"/>
    <lineage>
        <taxon>Archaea</taxon>
        <taxon>Methanobacteriati</taxon>
        <taxon>Methanobacteriota</taxon>
        <taxon>Stenosarchaea group</taxon>
        <taxon>Methanomicrobia</taxon>
        <taxon>Methanosarcinales</taxon>
        <taxon>Methanosarcinaceae</taxon>
        <taxon>Methanohalophilus</taxon>
    </lineage>
</organism>
<keyword evidence="6" id="KW-1185">Reference proteome</keyword>
<keyword evidence="1" id="KW-1133">Transmembrane helix</keyword>
<dbReference type="RefSeq" id="WP_072358905.1">
    <property type="nucleotide sequence ID" value="NZ_FXBN01000001.1"/>
</dbReference>
<dbReference type="Proteomes" id="UP000193969">
    <property type="component" value="Unassembled WGS sequence"/>
</dbReference>
<evidence type="ECO:0000313" key="7">
    <source>
        <dbReference type="Proteomes" id="UP000278252"/>
    </source>
</evidence>
<dbReference type="Proteomes" id="UP000278252">
    <property type="component" value="Unassembled WGS sequence"/>
</dbReference>
<evidence type="ECO:0000313" key="5">
    <source>
        <dbReference type="Proteomes" id="UP000185713"/>
    </source>
</evidence>
<dbReference type="AlphaFoldDB" id="A0A1L9C5K8"/>
<evidence type="ECO:0000313" key="2">
    <source>
        <dbReference type="EMBL" id="OJH49815.1"/>
    </source>
</evidence>
<dbReference type="Proteomes" id="UP000185713">
    <property type="component" value="Unassembled WGS sequence"/>
</dbReference>
<dbReference type="EMBL" id="RJJH01000001">
    <property type="protein sequence ID" value="RNI13366.1"/>
    <property type="molecule type" value="Genomic_DNA"/>
</dbReference>
<evidence type="ECO:0000313" key="6">
    <source>
        <dbReference type="Proteomes" id="UP000193969"/>
    </source>
</evidence>
<gene>
    <name evidence="3" type="ORF">EFE41_01950</name>
    <name evidence="2" type="ORF">MPF_0603</name>
    <name evidence="4" type="ORF">SAMN06264941_0742</name>
</gene>
<dbReference type="EMBL" id="JWTK01000002">
    <property type="protein sequence ID" value="OJH49815.1"/>
    <property type="molecule type" value="Genomic_DNA"/>
</dbReference>
<evidence type="ECO:0000256" key="1">
    <source>
        <dbReference type="SAM" id="Phobius"/>
    </source>
</evidence>
<reference evidence="4" key="3">
    <citation type="submission" date="2017-04" db="EMBL/GenBank/DDBJ databases">
        <authorList>
            <person name="Afonso C.L."/>
            <person name="Miller P.J."/>
            <person name="Scott M.A."/>
            <person name="Spackman E."/>
            <person name="Goraichik I."/>
            <person name="Dimitrov K.M."/>
            <person name="Suarez D.L."/>
            <person name="Swayne D.E."/>
        </authorList>
    </citation>
    <scope>NUCLEOTIDE SEQUENCE [LARGE SCALE GENOMIC DNA]</scope>
    <source>
        <strain evidence="4">FDF-1</strain>
    </source>
</reference>
<proteinExistence type="predicted"/>
<reference evidence="3 7" key="4">
    <citation type="submission" date="2018-10" db="EMBL/GenBank/DDBJ databases">
        <title>Cultivation of a novel Methanohalophilus strain from Kebrit Deep of the Red Sea and a genomic comparison of members of the genus Methanohalophilus.</title>
        <authorList>
            <person name="Guan Y."/>
            <person name="Ngugi D.K."/>
            <person name="Stingl U."/>
        </authorList>
    </citation>
    <scope>NUCLEOTIDE SEQUENCE [LARGE SCALE GENOMIC DNA]</scope>
    <source>
        <strain evidence="3 7">DSM 7471</strain>
    </source>
</reference>